<protein>
    <submittedName>
        <fullName evidence="4">GNAT family acetyltransferase</fullName>
    </submittedName>
</protein>
<feature type="domain" description="N-acetyltransferase" evidence="3">
    <location>
        <begin position="4"/>
        <end position="152"/>
    </location>
</feature>
<dbReference type="CDD" id="cd04301">
    <property type="entry name" value="NAT_SF"/>
    <property type="match status" value="1"/>
</dbReference>
<dbReference type="Pfam" id="PF00583">
    <property type="entry name" value="Acetyltransf_1"/>
    <property type="match status" value="1"/>
</dbReference>
<dbReference type="GO" id="GO:0016747">
    <property type="term" value="F:acyltransferase activity, transferring groups other than amino-acyl groups"/>
    <property type="evidence" value="ECO:0007669"/>
    <property type="project" value="InterPro"/>
</dbReference>
<name>A0A0N9ULF6_SPHMC</name>
<sequence length="152" mass="16730">MSALILRDATAEDLPAILAMLAEDTIPPQREAAPDDPRYRAAFEAIDADPNQRLIAAELGGRVVGTMQLSFLPGLSFCGSWRGLIEAVRIAADLRGQRLGEQMILWAVDQCRARDCKLVQLTSSASRTAAHRFYARLGFVQSHVGMKLHLRD</sequence>
<evidence type="ECO:0000313" key="4">
    <source>
        <dbReference type="EMBL" id="ALH80418.1"/>
    </source>
</evidence>
<evidence type="ECO:0000256" key="2">
    <source>
        <dbReference type="ARBA" id="ARBA00023315"/>
    </source>
</evidence>
<dbReference type="RefSeq" id="WP_054587785.1">
    <property type="nucleotide sequence ID" value="NZ_CP012700.1"/>
</dbReference>
<evidence type="ECO:0000256" key="1">
    <source>
        <dbReference type="ARBA" id="ARBA00022679"/>
    </source>
</evidence>
<dbReference type="PANTHER" id="PTHR43877:SF2">
    <property type="entry name" value="AMINOALKYLPHOSPHONATE N-ACETYLTRANSFERASE-RELATED"/>
    <property type="match status" value="1"/>
</dbReference>
<dbReference type="KEGG" id="smag:AN936_08565"/>
<gene>
    <name evidence="4" type="ORF">AN936_08565</name>
</gene>
<dbReference type="SUPFAM" id="SSF55729">
    <property type="entry name" value="Acyl-CoA N-acyltransferases (Nat)"/>
    <property type="match status" value="1"/>
</dbReference>
<dbReference type="EMBL" id="CP012700">
    <property type="protein sequence ID" value="ALH80418.1"/>
    <property type="molecule type" value="Genomic_DNA"/>
</dbReference>
<keyword evidence="2" id="KW-0012">Acyltransferase</keyword>
<dbReference type="OrthoDB" id="9789603at2"/>
<accession>A0A0N9ULF6</accession>
<reference evidence="4 5" key="1">
    <citation type="journal article" date="2015" name="Genome Announc.">
        <title>Complete Genome Sequence of Polypropylene Glycol- and Polyethylene Glycol-Degrading Sphingopyxis macrogoltabida Strain EY-1.</title>
        <authorList>
            <person name="Ohtsubo Y."/>
            <person name="Nagata Y."/>
            <person name="Numata M."/>
            <person name="Tsuchikane K."/>
            <person name="Hosoyama A."/>
            <person name="Yamazoe A."/>
            <person name="Tsuda M."/>
            <person name="Fujita N."/>
            <person name="Kawai F."/>
        </authorList>
    </citation>
    <scope>NUCLEOTIDE SEQUENCE [LARGE SCALE GENOMIC DNA]</scope>
    <source>
        <strain evidence="4 5">EY-1</strain>
    </source>
</reference>
<evidence type="ECO:0000313" key="5">
    <source>
        <dbReference type="Proteomes" id="UP000058074"/>
    </source>
</evidence>
<dbReference type="Gene3D" id="3.40.630.30">
    <property type="match status" value="1"/>
</dbReference>
<dbReference type="InterPro" id="IPR050832">
    <property type="entry name" value="Bact_Acetyltransf"/>
</dbReference>
<dbReference type="PANTHER" id="PTHR43877">
    <property type="entry name" value="AMINOALKYLPHOSPHONATE N-ACETYLTRANSFERASE-RELATED-RELATED"/>
    <property type="match status" value="1"/>
</dbReference>
<organism evidence="4 5">
    <name type="scientific">Sphingopyxis macrogoltabida</name>
    <name type="common">Sphingomonas macrogoltabidus</name>
    <dbReference type="NCBI Taxonomy" id="33050"/>
    <lineage>
        <taxon>Bacteria</taxon>
        <taxon>Pseudomonadati</taxon>
        <taxon>Pseudomonadota</taxon>
        <taxon>Alphaproteobacteria</taxon>
        <taxon>Sphingomonadales</taxon>
        <taxon>Sphingomonadaceae</taxon>
        <taxon>Sphingopyxis</taxon>
    </lineage>
</organism>
<dbReference type="PROSITE" id="PS51186">
    <property type="entry name" value="GNAT"/>
    <property type="match status" value="1"/>
</dbReference>
<keyword evidence="1 4" id="KW-0808">Transferase</keyword>
<dbReference type="PATRIC" id="fig|33050.5.peg.1782"/>
<evidence type="ECO:0000259" key="3">
    <source>
        <dbReference type="PROSITE" id="PS51186"/>
    </source>
</evidence>
<dbReference type="Proteomes" id="UP000058074">
    <property type="component" value="Chromosome"/>
</dbReference>
<dbReference type="AlphaFoldDB" id="A0A0N9ULF6"/>
<dbReference type="InterPro" id="IPR016181">
    <property type="entry name" value="Acyl_CoA_acyltransferase"/>
</dbReference>
<dbReference type="InterPro" id="IPR000182">
    <property type="entry name" value="GNAT_dom"/>
</dbReference>
<proteinExistence type="predicted"/>